<keyword evidence="2" id="KW-1185">Reference proteome</keyword>
<dbReference type="RefSeq" id="WP_203988101.1">
    <property type="nucleotide sequence ID" value="NZ_BOPG01000009.1"/>
</dbReference>
<gene>
    <name evidence="1" type="ORF">Vau01_011510</name>
</gene>
<organism evidence="1 2">
    <name type="scientific">Virgisporangium aurantiacum</name>
    <dbReference type="NCBI Taxonomy" id="175570"/>
    <lineage>
        <taxon>Bacteria</taxon>
        <taxon>Bacillati</taxon>
        <taxon>Actinomycetota</taxon>
        <taxon>Actinomycetes</taxon>
        <taxon>Micromonosporales</taxon>
        <taxon>Micromonosporaceae</taxon>
        <taxon>Virgisporangium</taxon>
    </lineage>
</organism>
<dbReference type="AlphaFoldDB" id="A0A8J4DWM5"/>
<dbReference type="Proteomes" id="UP000612585">
    <property type="component" value="Unassembled WGS sequence"/>
</dbReference>
<proteinExistence type="predicted"/>
<dbReference type="EMBL" id="BOPG01000009">
    <property type="protein sequence ID" value="GIJ53635.1"/>
    <property type="molecule type" value="Genomic_DNA"/>
</dbReference>
<evidence type="ECO:0000313" key="2">
    <source>
        <dbReference type="Proteomes" id="UP000612585"/>
    </source>
</evidence>
<accession>A0A8J4DWM5</accession>
<comment type="caution">
    <text evidence="1">The sequence shown here is derived from an EMBL/GenBank/DDBJ whole genome shotgun (WGS) entry which is preliminary data.</text>
</comment>
<reference evidence="1" key="1">
    <citation type="submission" date="2021-01" db="EMBL/GenBank/DDBJ databases">
        <title>Whole genome shotgun sequence of Virgisporangium aurantiacum NBRC 16421.</title>
        <authorList>
            <person name="Komaki H."/>
            <person name="Tamura T."/>
        </authorList>
    </citation>
    <scope>NUCLEOTIDE SEQUENCE</scope>
    <source>
        <strain evidence="1">NBRC 16421</strain>
    </source>
</reference>
<protein>
    <submittedName>
        <fullName evidence="1">Uncharacterized protein</fullName>
    </submittedName>
</protein>
<name>A0A8J4DWM5_9ACTN</name>
<sequence length="121" mass="13289">MKITVDRMSVAAGDDADPHAVTIDVPPDRPLAEVVRDLLERRYLATIAGGRATWILVTGARPLAVVAQQWDEPRYLVDAAQPIGSFGAADGGVSLLFRYWLQRDPDHVFSELAAGREPPRR</sequence>
<evidence type="ECO:0000313" key="1">
    <source>
        <dbReference type="EMBL" id="GIJ53635.1"/>
    </source>
</evidence>